<evidence type="ECO:0000313" key="2">
    <source>
        <dbReference type="Proteomes" id="UP000233100"/>
    </source>
</evidence>
<dbReference type="Proteomes" id="UP000233100">
    <property type="component" value="Chromosome 1"/>
</dbReference>
<accession>A0A7N9CK68</accession>
<sequence>MWTTSAIFFVFRRQHLALLPMLECSGMITAAHCSLNLPDSRDPPTSASQVAGTTGVGHHALIFFIFIFVETGTCCVARASLKLLGSSDPPASASQSVGITDVTTPGHKILVSSASSLENKTTQDCSRWES</sequence>
<dbReference type="GeneTree" id="ENSGT01120000271815"/>
<dbReference type="PRINTS" id="PR02045">
    <property type="entry name" value="F138DOMAIN"/>
</dbReference>
<reference evidence="1" key="2">
    <citation type="submission" date="2025-08" db="UniProtKB">
        <authorList>
            <consortium name="Ensembl"/>
        </authorList>
    </citation>
    <scope>IDENTIFICATION</scope>
</reference>
<protein>
    <submittedName>
        <fullName evidence="1">Uncharacterized protein</fullName>
    </submittedName>
</protein>
<keyword evidence="2" id="KW-1185">Reference proteome</keyword>
<dbReference type="PANTHER" id="PTHR12138:SF162">
    <property type="entry name" value="CHROMOSOME UNDETERMINED SCAFFOLD_275, WHOLE GENOME SHOTGUN SEQUENCE"/>
    <property type="match status" value="1"/>
</dbReference>
<dbReference type="PANTHER" id="PTHR12138">
    <property type="entry name" value="PRIMATE-EXPANDED PROTEIN FAMILY"/>
    <property type="match status" value="1"/>
</dbReference>
<name>A0A7N9CK68_MACFA</name>
<dbReference type="Ensembl" id="ENSMFAT00000083245.1">
    <property type="protein sequence ID" value="ENSMFAP00000053230.1"/>
    <property type="gene ID" value="ENSMFAG00000048772.1"/>
</dbReference>
<dbReference type="AlphaFoldDB" id="A0A7N9CK68"/>
<reference evidence="1 2" key="1">
    <citation type="submission" date="2013-03" db="EMBL/GenBank/DDBJ databases">
        <authorList>
            <person name="Warren W."/>
            <person name="Wilson R.K."/>
        </authorList>
    </citation>
    <scope>NUCLEOTIDE SEQUENCE</scope>
</reference>
<evidence type="ECO:0000313" key="1">
    <source>
        <dbReference type="Ensembl" id="ENSMFAP00000053230.1"/>
    </source>
</evidence>
<proteinExistence type="predicted"/>
<reference evidence="1" key="3">
    <citation type="submission" date="2025-09" db="UniProtKB">
        <authorList>
            <consortium name="Ensembl"/>
        </authorList>
    </citation>
    <scope>IDENTIFICATION</scope>
</reference>
<organism evidence="1 2">
    <name type="scientific">Macaca fascicularis</name>
    <name type="common">Crab-eating macaque</name>
    <name type="synonym">Cynomolgus monkey</name>
    <dbReference type="NCBI Taxonomy" id="9541"/>
    <lineage>
        <taxon>Eukaryota</taxon>
        <taxon>Metazoa</taxon>
        <taxon>Chordata</taxon>
        <taxon>Craniata</taxon>
        <taxon>Vertebrata</taxon>
        <taxon>Euteleostomi</taxon>
        <taxon>Mammalia</taxon>
        <taxon>Eutheria</taxon>
        <taxon>Euarchontoglires</taxon>
        <taxon>Primates</taxon>
        <taxon>Haplorrhini</taxon>
        <taxon>Catarrhini</taxon>
        <taxon>Cercopithecidae</taxon>
        <taxon>Cercopithecinae</taxon>
        <taxon>Macaca</taxon>
    </lineage>
</organism>